<keyword evidence="3" id="KW-1185">Reference proteome</keyword>
<evidence type="ECO:0000313" key="2">
    <source>
        <dbReference type="EMBL" id="CAD8092808.1"/>
    </source>
</evidence>
<accession>A0A8S1NJ89</accession>
<comment type="caution">
    <text evidence="2">The sequence shown here is derived from an EMBL/GenBank/DDBJ whole genome shotgun (WGS) entry which is preliminary data.</text>
</comment>
<protein>
    <submittedName>
        <fullName evidence="2">Uncharacterized protein</fullName>
    </submittedName>
</protein>
<feature type="region of interest" description="Disordered" evidence="1">
    <location>
        <begin position="1"/>
        <end position="43"/>
    </location>
</feature>
<dbReference type="Proteomes" id="UP000688137">
    <property type="component" value="Unassembled WGS sequence"/>
</dbReference>
<proteinExistence type="predicted"/>
<evidence type="ECO:0000256" key="1">
    <source>
        <dbReference type="SAM" id="MobiDB-lite"/>
    </source>
</evidence>
<sequence length="152" mass="17648">MNTNKLRMSKSLIRQRQSPIPPLEPKLFVGQPQSQSPPQQKIPQMTFQQRLRLYYKSQNTLTPKPWNPPSDEYGTILRLISVHEVIKPKKKELQSRIPNISCCKTNIQKRFVTDMPKIQTDIPNAKKIRLNFKSPLNVLNKSNSFGPWDSPL</sequence>
<feature type="compositionally biased region" description="Polar residues" evidence="1">
    <location>
        <begin position="1"/>
        <end position="18"/>
    </location>
</feature>
<name>A0A8S1NJ89_PARPR</name>
<dbReference type="AlphaFoldDB" id="A0A8S1NJ89"/>
<organism evidence="2 3">
    <name type="scientific">Paramecium primaurelia</name>
    <dbReference type="NCBI Taxonomy" id="5886"/>
    <lineage>
        <taxon>Eukaryota</taxon>
        <taxon>Sar</taxon>
        <taxon>Alveolata</taxon>
        <taxon>Ciliophora</taxon>
        <taxon>Intramacronucleata</taxon>
        <taxon>Oligohymenophorea</taxon>
        <taxon>Peniculida</taxon>
        <taxon>Parameciidae</taxon>
        <taxon>Paramecium</taxon>
    </lineage>
</organism>
<reference evidence="2" key="1">
    <citation type="submission" date="2021-01" db="EMBL/GenBank/DDBJ databases">
        <authorList>
            <consortium name="Genoscope - CEA"/>
            <person name="William W."/>
        </authorList>
    </citation>
    <scope>NUCLEOTIDE SEQUENCE</scope>
</reference>
<gene>
    <name evidence="2" type="ORF">PPRIM_AZ9-3.1.T0910138</name>
</gene>
<dbReference type="OMA" id="NTNKLRM"/>
<dbReference type="EMBL" id="CAJJDM010000094">
    <property type="protein sequence ID" value="CAD8092808.1"/>
    <property type="molecule type" value="Genomic_DNA"/>
</dbReference>
<feature type="compositionally biased region" description="Low complexity" evidence="1">
    <location>
        <begin position="31"/>
        <end position="43"/>
    </location>
</feature>
<evidence type="ECO:0000313" key="3">
    <source>
        <dbReference type="Proteomes" id="UP000688137"/>
    </source>
</evidence>